<evidence type="ECO:0000313" key="2">
    <source>
        <dbReference type="Proteomes" id="UP001732700"/>
    </source>
</evidence>
<evidence type="ECO:0000313" key="1">
    <source>
        <dbReference type="EnsemblPlants" id="AVESA.00010b.r2.6CG1107080.1.CDS.1"/>
    </source>
</evidence>
<proteinExistence type="predicted"/>
<keyword evidence="2" id="KW-1185">Reference proteome</keyword>
<accession>A0ACD5Z7C1</accession>
<reference evidence="1" key="1">
    <citation type="submission" date="2021-05" db="EMBL/GenBank/DDBJ databases">
        <authorList>
            <person name="Scholz U."/>
            <person name="Mascher M."/>
            <person name="Fiebig A."/>
        </authorList>
    </citation>
    <scope>NUCLEOTIDE SEQUENCE [LARGE SCALE GENOMIC DNA]</scope>
</reference>
<dbReference type="Proteomes" id="UP001732700">
    <property type="component" value="Chromosome 6C"/>
</dbReference>
<sequence>MEVTRRMGVIANKLEGLTDLNLFQLVPRALLCNHPSPHLVLVKGPTPAPVTAPTPIPAPKTPQEQVLDLRYKDLVCFNCGDLGHFAGNCIKPKLCFICHGEHNINNCAAWAAPHPLATYFGSAAQGLGFFYIAVPNAWETAWMNFSNCGFVNIRIGSMSLIALEAKLTEFFWKVKKWPWKIREIDSKNYIVRFPP</sequence>
<organism evidence="1 2">
    <name type="scientific">Avena sativa</name>
    <name type="common">Oat</name>
    <dbReference type="NCBI Taxonomy" id="4498"/>
    <lineage>
        <taxon>Eukaryota</taxon>
        <taxon>Viridiplantae</taxon>
        <taxon>Streptophyta</taxon>
        <taxon>Embryophyta</taxon>
        <taxon>Tracheophyta</taxon>
        <taxon>Spermatophyta</taxon>
        <taxon>Magnoliopsida</taxon>
        <taxon>Liliopsida</taxon>
        <taxon>Poales</taxon>
        <taxon>Poaceae</taxon>
        <taxon>BOP clade</taxon>
        <taxon>Pooideae</taxon>
        <taxon>Poodae</taxon>
        <taxon>Poeae</taxon>
        <taxon>Poeae Chloroplast Group 1 (Aveneae type)</taxon>
        <taxon>Aveninae</taxon>
        <taxon>Avena</taxon>
    </lineage>
</organism>
<dbReference type="EnsemblPlants" id="AVESA.00010b.r2.6CG1107080.1">
    <property type="protein sequence ID" value="AVESA.00010b.r2.6CG1107080.1.CDS.1"/>
    <property type="gene ID" value="AVESA.00010b.r2.6CG1107080"/>
</dbReference>
<reference evidence="1" key="2">
    <citation type="submission" date="2025-09" db="UniProtKB">
        <authorList>
            <consortium name="EnsemblPlants"/>
        </authorList>
    </citation>
    <scope>IDENTIFICATION</scope>
</reference>
<name>A0ACD5Z7C1_AVESA</name>
<protein>
    <submittedName>
        <fullName evidence="1">Uncharacterized protein</fullName>
    </submittedName>
</protein>